<reference evidence="1 2" key="1">
    <citation type="submission" date="2017-09" db="EMBL/GenBank/DDBJ databases">
        <authorList>
            <person name="Pope W.H."/>
            <person name="Garlena R.A."/>
            <person name="Russell D.A."/>
            <person name="Jacobs-Sera D."/>
            <person name="Hatfull G.F."/>
        </authorList>
    </citation>
    <scope>NUCLEOTIDE SEQUENCE [LARGE SCALE GENOMIC DNA]</scope>
</reference>
<dbReference type="Proteomes" id="UP000229692">
    <property type="component" value="Segment"/>
</dbReference>
<gene>
    <name evidence="1" type="ORF">SEA_KABLUNA_65</name>
</gene>
<name>A0A2D1GCN5_9CAUD</name>
<keyword evidence="2" id="KW-1185">Reference proteome</keyword>
<evidence type="ECO:0000313" key="1">
    <source>
        <dbReference type="EMBL" id="ATN89586.1"/>
    </source>
</evidence>
<protein>
    <submittedName>
        <fullName evidence="1">Uncharacterized protein</fullName>
    </submittedName>
</protein>
<organism evidence="1 2">
    <name type="scientific">Gordonia phage Kabluna</name>
    <dbReference type="NCBI Taxonomy" id="2041511"/>
    <lineage>
        <taxon>Viruses</taxon>
        <taxon>Duplodnaviria</taxon>
        <taxon>Heunggongvirae</taxon>
        <taxon>Uroviricota</taxon>
        <taxon>Caudoviricetes</taxon>
        <taxon>Zierdtviridae</taxon>
        <taxon>Emilbogenvirinae</taxon>
        <taxon>Kablunavirus</taxon>
        <taxon>Kablunavirus kabluna</taxon>
    </lineage>
</organism>
<proteinExistence type="predicted"/>
<sequence>MIPRHLRCNPDHVQCSSDHARLVSEYREERYRQEIERENECSDHVEEMREWAVRHNMITFKSWLIGSRGRNVA</sequence>
<dbReference type="EMBL" id="MF919510">
    <property type="protein sequence ID" value="ATN89586.1"/>
    <property type="molecule type" value="Genomic_DNA"/>
</dbReference>
<accession>A0A2D1GCN5</accession>
<evidence type="ECO:0000313" key="2">
    <source>
        <dbReference type="Proteomes" id="UP000229692"/>
    </source>
</evidence>